<dbReference type="NCBIfam" id="TIGR02532">
    <property type="entry name" value="IV_pilin_GFxxxE"/>
    <property type="match status" value="1"/>
</dbReference>
<comment type="caution">
    <text evidence="2">The sequence shown here is derived from an EMBL/GenBank/DDBJ whole genome shotgun (WGS) entry which is preliminary data.</text>
</comment>
<proteinExistence type="predicted"/>
<name>A0A5C6CUS3_9BACT</name>
<accession>A0A5C6CUS3</accession>
<gene>
    <name evidence="2" type="primary">pulG_1</name>
    <name evidence="2" type="ORF">Pla52o_03420</name>
</gene>
<dbReference type="SUPFAM" id="SSF54523">
    <property type="entry name" value="Pili subunits"/>
    <property type="match status" value="1"/>
</dbReference>
<feature type="domain" description="DUF1559" evidence="1">
    <location>
        <begin position="39"/>
        <end position="315"/>
    </location>
</feature>
<sequence>MSKKSNPQAIVRRGFTLVELLVVIAIIGVLVGLLLPAVQAAREAARRMQCSNNLKQIGLAFHNYESSYQTFAPGYFAKIPNNKTSSERSLWSWGAFILPFVEQSALYESLDPGPLWLESHLTTAAGLALLQTPIPAYRCPSDVGPALNNFDDSISGGTNNYYNWHVTSDGSDRIAISTSNYVMVANPSSSTTPAVYPADYGPAHGVGFQNSKIRFRDVTDGTSNTLLVGERAWRFHDLTVGAATALGFSAATCNPSSSYNIKSGGLTALGIGYDGINWSANNRIHQSRGFSSVHPGGAQFVLCDGSVRFVSDSIDYAKLDVTIPDYEGSTVFARLISRNDGRPVGEY</sequence>
<dbReference type="InterPro" id="IPR012902">
    <property type="entry name" value="N_methyl_site"/>
</dbReference>
<dbReference type="Gene3D" id="3.30.700.10">
    <property type="entry name" value="Glycoprotein, Type 4 Pilin"/>
    <property type="match status" value="1"/>
</dbReference>
<dbReference type="InterPro" id="IPR045584">
    <property type="entry name" value="Pilin-like"/>
</dbReference>
<dbReference type="EMBL" id="SJPT01000001">
    <property type="protein sequence ID" value="TWU26489.1"/>
    <property type="molecule type" value="Genomic_DNA"/>
</dbReference>
<dbReference type="NCBIfam" id="TIGR04294">
    <property type="entry name" value="pre_pil_HX9DG"/>
    <property type="match status" value="1"/>
</dbReference>
<dbReference type="RefSeq" id="WP_146592837.1">
    <property type="nucleotide sequence ID" value="NZ_SJPT01000001.1"/>
</dbReference>
<keyword evidence="3" id="KW-1185">Reference proteome</keyword>
<evidence type="ECO:0000259" key="1">
    <source>
        <dbReference type="Pfam" id="PF07596"/>
    </source>
</evidence>
<dbReference type="InterPro" id="IPR027558">
    <property type="entry name" value="Pre_pil_HX9DG_C"/>
</dbReference>
<dbReference type="Pfam" id="PF07596">
    <property type="entry name" value="SBP_bac_10"/>
    <property type="match status" value="1"/>
</dbReference>
<dbReference type="InterPro" id="IPR011453">
    <property type="entry name" value="DUF1559"/>
</dbReference>
<evidence type="ECO:0000313" key="3">
    <source>
        <dbReference type="Proteomes" id="UP000316304"/>
    </source>
</evidence>
<dbReference type="Proteomes" id="UP000316304">
    <property type="component" value="Unassembled WGS sequence"/>
</dbReference>
<dbReference type="PANTHER" id="PTHR30093">
    <property type="entry name" value="GENERAL SECRETION PATHWAY PROTEIN G"/>
    <property type="match status" value="1"/>
</dbReference>
<dbReference type="AlphaFoldDB" id="A0A5C6CUS3"/>
<evidence type="ECO:0000313" key="2">
    <source>
        <dbReference type="EMBL" id="TWU26489.1"/>
    </source>
</evidence>
<organism evidence="2 3">
    <name type="scientific">Novipirellula galeiformis</name>
    <dbReference type="NCBI Taxonomy" id="2528004"/>
    <lineage>
        <taxon>Bacteria</taxon>
        <taxon>Pseudomonadati</taxon>
        <taxon>Planctomycetota</taxon>
        <taxon>Planctomycetia</taxon>
        <taxon>Pirellulales</taxon>
        <taxon>Pirellulaceae</taxon>
        <taxon>Novipirellula</taxon>
    </lineage>
</organism>
<protein>
    <submittedName>
        <fullName evidence="2">Type II secretion system protein G</fullName>
    </submittedName>
</protein>
<dbReference type="PROSITE" id="PS00409">
    <property type="entry name" value="PROKAR_NTER_METHYL"/>
    <property type="match status" value="1"/>
</dbReference>
<dbReference type="PANTHER" id="PTHR30093:SF2">
    <property type="entry name" value="TYPE II SECRETION SYSTEM PROTEIN H"/>
    <property type="match status" value="1"/>
</dbReference>
<dbReference type="Pfam" id="PF07963">
    <property type="entry name" value="N_methyl"/>
    <property type="match status" value="1"/>
</dbReference>
<dbReference type="OrthoDB" id="214579at2"/>
<reference evidence="2 3" key="1">
    <citation type="submission" date="2019-02" db="EMBL/GenBank/DDBJ databases">
        <title>Deep-cultivation of Planctomycetes and their phenomic and genomic characterization uncovers novel biology.</title>
        <authorList>
            <person name="Wiegand S."/>
            <person name="Jogler M."/>
            <person name="Boedeker C."/>
            <person name="Pinto D."/>
            <person name="Vollmers J."/>
            <person name="Rivas-Marin E."/>
            <person name="Kohn T."/>
            <person name="Peeters S.H."/>
            <person name="Heuer A."/>
            <person name="Rast P."/>
            <person name="Oberbeckmann S."/>
            <person name="Bunk B."/>
            <person name="Jeske O."/>
            <person name="Meyerdierks A."/>
            <person name="Storesund J.E."/>
            <person name="Kallscheuer N."/>
            <person name="Luecker S."/>
            <person name="Lage O.M."/>
            <person name="Pohl T."/>
            <person name="Merkel B.J."/>
            <person name="Hornburger P."/>
            <person name="Mueller R.-W."/>
            <person name="Bruemmer F."/>
            <person name="Labrenz M."/>
            <person name="Spormann A.M."/>
            <person name="Op Den Camp H."/>
            <person name="Overmann J."/>
            <person name="Amann R."/>
            <person name="Jetten M.S.M."/>
            <person name="Mascher T."/>
            <person name="Medema M.H."/>
            <person name="Devos D.P."/>
            <person name="Kaster A.-K."/>
            <person name="Ovreas L."/>
            <person name="Rohde M."/>
            <person name="Galperin M.Y."/>
            <person name="Jogler C."/>
        </authorList>
    </citation>
    <scope>NUCLEOTIDE SEQUENCE [LARGE SCALE GENOMIC DNA]</scope>
    <source>
        <strain evidence="2 3">Pla52o</strain>
    </source>
</reference>